<dbReference type="InterPro" id="IPR004488">
    <property type="entry name" value="Mg/Co-transport_prot_CorA"/>
</dbReference>
<dbReference type="EMBL" id="CP013099">
    <property type="protein sequence ID" value="ALP53424.1"/>
    <property type="molecule type" value="Genomic_DNA"/>
</dbReference>
<evidence type="ECO:0000313" key="9">
    <source>
        <dbReference type="EMBL" id="ALP53424.1"/>
    </source>
</evidence>
<keyword evidence="8" id="KW-0460">Magnesium</keyword>
<dbReference type="CDD" id="cd12828">
    <property type="entry name" value="TmCorA-like_1"/>
    <property type="match status" value="1"/>
</dbReference>
<proteinExistence type="inferred from homology"/>
<keyword evidence="10" id="KW-1185">Reference proteome</keyword>
<dbReference type="GO" id="GO:0015087">
    <property type="term" value="F:cobalt ion transmembrane transporter activity"/>
    <property type="evidence" value="ECO:0007669"/>
    <property type="project" value="UniProtKB-UniRule"/>
</dbReference>
<dbReference type="KEGG" id="tee:Tel_09830"/>
<dbReference type="PANTHER" id="PTHR46494">
    <property type="entry name" value="CORA FAMILY METAL ION TRANSPORTER (EUROFUNG)"/>
    <property type="match status" value="1"/>
</dbReference>
<dbReference type="Pfam" id="PF01544">
    <property type="entry name" value="CorA"/>
    <property type="match status" value="1"/>
</dbReference>
<keyword evidence="3 8" id="KW-0813">Transport</keyword>
<dbReference type="InterPro" id="IPR045861">
    <property type="entry name" value="CorA_cytoplasmic_dom"/>
</dbReference>
<dbReference type="NCBIfam" id="TIGR00383">
    <property type="entry name" value="corA"/>
    <property type="match status" value="1"/>
</dbReference>
<dbReference type="AlphaFoldDB" id="A0A0S2TE47"/>
<evidence type="ECO:0000256" key="6">
    <source>
        <dbReference type="ARBA" id="ARBA00022989"/>
    </source>
</evidence>
<dbReference type="SUPFAM" id="SSF143865">
    <property type="entry name" value="CorA soluble domain-like"/>
    <property type="match status" value="1"/>
</dbReference>
<evidence type="ECO:0000256" key="5">
    <source>
        <dbReference type="ARBA" id="ARBA00022692"/>
    </source>
</evidence>
<dbReference type="GO" id="GO:0000287">
    <property type="term" value="F:magnesium ion binding"/>
    <property type="evidence" value="ECO:0007669"/>
    <property type="project" value="TreeGrafter"/>
</dbReference>
<evidence type="ECO:0000256" key="8">
    <source>
        <dbReference type="RuleBase" id="RU362010"/>
    </source>
</evidence>
<keyword evidence="5 8" id="KW-0812">Transmembrane</keyword>
<evidence type="ECO:0000313" key="10">
    <source>
        <dbReference type="Proteomes" id="UP000055136"/>
    </source>
</evidence>
<name>A0A0S2TE47_9GAMM</name>
<dbReference type="Gene3D" id="1.20.58.340">
    <property type="entry name" value="Magnesium transport protein CorA, transmembrane region"/>
    <property type="match status" value="2"/>
</dbReference>
<evidence type="ECO:0000256" key="3">
    <source>
        <dbReference type="ARBA" id="ARBA00022448"/>
    </source>
</evidence>
<dbReference type="FunFam" id="1.20.58.340:FF:000012">
    <property type="entry name" value="Magnesium transport protein CorA"/>
    <property type="match status" value="1"/>
</dbReference>
<evidence type="ECO:0000256" key="4">
    <source>
        <dbReference type="ARBA" id="ARBA00022475"/>
    </source>
</evidence>
<reference evidence="9" key="1">
    <citation type="submission" date="2015-10" db="EMBL/GenBank/DDBJ databases">
        <title>Description of Candidatus Tenderia electrophaga gen. nov, sp. nov., an Uncultivated Electroautotroph from a Biocathode Enrichment.</title>
        <authorList>
            <person name="Eddie B.J."/>
            <person name="Malanoski A.P."/>
            <person name="Wang Z."/>
            <person name="Hall R.J."/>
            <person name="Oh S.D."/>
            <person name="Heiner C."/>
            <person name="Lin B."/>
            <person name="Strycharz-Glaven S.M."/>
        </authorList>
    </citation>
    <scope>NUCLEOTIDE SEQUENCE [LARGE SCALE GENOMIC DNA]</scope>
    <source>
        <strain evidence="9">NRL1</strain>
    </source>
</reference>
<protein>
    <recommendedName>
        <fullName evidence="8">Magnesium transport protein CorA</fullName>
    </recommendedName>
</protein>
<dbReference type="InterPro" id="IPR045863">
    <property type="entry name" value="CorA_TM1_TM2"/>
</dbReference>
<keyword evidence="7 8" id="KW-0472">Membrane</keyword>
<comment type="subcellular location">
    <subcellularLocation>
        <location evidence="1">Cell membrane</location>
        <topology evidence="1">Multi-pass membrane protein</topology>
    </subcellularLocation>
    <subcellularLocation>
        <location evidence="8">Membrane</location>
        <topology evidence="8">Multi-pass membrane protein</topology>
    </subcellularLocation>
</comment>
<dbReference type="GO" id="GO:0005886">
    <property type="term" value="C:plasma membrane"/>
    <property type="evidence" value="ECO:0007669"/>
    <property type="project" value="UniProtKB-SubCell"/>
</dbReference>
<feature type="transmembrane region" description="Helical" evidence="8">
    <location>
        <begin position="331"/>
        <end position="351"/>
    </location>
</feature>
<keyword evidence="6 8" id="KW-1133">Transmembrane helix</keyword>
<dbReference type="Gene3D" id="3.30.460.20">
    <property type="entry name" value="CorA soluble domain-like"/>
    <property type="match status" value="1"/>
</dbReference>
<evidence type="ECO:0000256" key="1">
    <source>
        <dbReference type="ARBA" id="ARBA00004651"/>
    </source>
</evidence>
<feature type="transmembrane region" description="Helical" evidence="8">
    <location>
        <begin position="290"/>
        <end position="311"/>
    </location>
</feature>
<organism evidence="9 10">
    <name type="scientific">Candidatus Tenderia electrophaga</name>
    <dbReference type="NCBI Taxonomy" id="1748243"/>
    <lineage>
        <taxon>Bacteria</taxon>
        <taxon>Pseudomonadati</taxon>
        <taxon>Pseudomonadota</taxon>
        <taxon>Gammaproteobacteria</taxon>
        <taxon>Candidatus Tenderiales</taxon>
        <taxon>Candidatus Tenderiaceae</taxon>
        <taxon>Candidatus Tenderia</taxon>
    </lineage>
</organism>
<comment type="function">
    <text evidence="8">Mediates influx of magnesium ions.</text>
</comment>
<dbReference type="Proteomes" id="UP000055136">
    <property type="component" value="Chromosome"/>
</dbReference>
<evidence type="ECO:0000256" key="7">
    <source>
        <dbReference type="ARBA" id="ARBA00023136"/>
    </source>
</evidence>
<dbReference type="STRING" id="1748243.Tel_09830"/>
<evidence type="ECO:0000256" key="2">
    <source>
        <dbReference type="ARBA" id="ARBA00009765"/>
    </source>
</evidence>
<keyword evidence="4 8" id="KW-1003">Cell membrane</keyword>
<keyword evidence="8" id="KW-0406">Ion transport</keyword>
<dbReference type="PANTHER" id="PTHR46494:SF1">
    <property type="entry name" value="CORA FAMILY METAL ION TRANSPORTER (EUROFUNG)"/>
    <property type="match status" value="1"/>
</dbReference>
<dbReference type="InterPro" id="IPR002523">
    <property type="entry name" value="MgTranspt_CorA/ZnTranspt_ZntB"/>
</dbReference>
<dbReference type="SUPFAM" id="SSF144083">
    <property type="entry name" value="Magnesium transport protein CorA, transmembrane region"/>
    <property type="match status" value="1"/>
</dbReference>
<dbReference type="GO" id="GO:0015095">
    <property type="term" value="F:magnesium ion transmembrane transporter activity"/>
    <property type="evidence" value="ECO:0007669"/>
    <property type="project" value="UniProtKB-UniRule"/>
</dbReference>
<sequence>MPYFTKTYHPPGTPPGTLVERAAGAAGALSIRLVDYTDQDYLDKVVDHADECRPYLERDSITWIHFQGAIQAQALRNIGELFDLHALAMEDVMNSGQRPKVDEYEDQLFIVMAMLDVQAPHMKVDQVSVFIGPNYIISFHNGVHDPFDPLRKRLKKRSGRIRSLKADYLLYGIIDLIIDHGFPVLERFGEEIETLEDTLLAAPTRSTLGDIHRLRRELLLLRRMLWPHRDIINYLSRGDNALIGAGTLIYLRDCYDHSIQIMDLLENYRDMAASMHDVYLSSASYRLNDVMRVLTIIATIFIPLTFIAGIYGMNFENPDSPWAMPELGWYYGYPLVLGGMLLIVFGMLFYFRRKAWL</sequence>
<gene>
    <name evidence="8" type="primary">corA</name>
    <name evidence="9" type="ORF">Tel_09830</name>
</gene>
<dbReference type="GO" id="GO:0050897">
    <property type="term" value="F:cobalt ion binding"/>
    <property type="evidence" value="ECO:0007669"/>
    <property type="project" value="TreeGrafter"/>
</dbReference>
<accession>A0A0S2TE47</accession>
<comment type="similarity">
    <text evidence="2 8">Belongs to the CorA metal ion transporter (MIT) (TC 1.A.35) family.</text>
</comment>